<dbReference type="Gene3D" id="3.40.1360.10">
    <property type="match status" value="1"/>
</dbReference>
<comment type="caution">
    <text evidence="2">The sequence shown here is derived from an EMBL/GenBank/DDBJ whole genome shotgun (WGS) entry which is preliminary data.</text>
</comment>
<gene>
    <name evidence="2" type="ORF">MBAV_004170</name>
</gene>
<keyword evidence="3" id="KW-1185">Reference proteome</keyword>
<dbReference type="SUPFAM" id="SSF56731">
    <property type="entry name" value="DNA primase core"/>
    <property type="match status" value="1"/>
</dbReference>
<evidence type="ECO:0000313" key="2">
    <source>
        <dbReference type="EMBL" id="KJU83642.1"/>
    </source>
</evidence>
<dbReference type="Pfam" id="PF13155">
    <property type="entry name" value="Toprim_2"/>
    <property type="match status" value="1"/>
</dbReference>
<dbReference type="InterPro" id="IPR034154">
    <property type="entry name" value="TOPRIM_DnaG/twinkle"/>
</dbReference>
<dbReference type="AlphaFoldDB" id="A0A0F3GP91"/>
<evidence type="ECO:0000313" key="3">
    <source>
        <dbReference type="Proteomes" id="UP000033423"/>
    </source>
</evidence>
<dbReference type="Proteomes" id="UP000033423">
    <property type="component" value="Unassembled WGS sequence"/>
</dbReference>
<name>A0A0F3GP91_9BACT</name>
<evidence type="ECO:0008006" key="4">
    <source>
        <dbReference type="Google" id="ProtNLM"/>
    </source>
</evidence>
<sequence>MRLKGLSLKDAMETLKVNGNGNGNGKNKKNKENGGKTIPLSDNEDVQRLHMALLNNVNVFNVFKNKYGISIDTATDYRIGYDDVAKAYAIPILQKDGLFNVKRHKKFQASGAETVLYPTSAIEEAKVITEGEFKALLLNQLGIPAVSGTGGAGTWKNEWSECFRGKDVIVAYDMDKAGKEGTLKVAKALSGIAASIKTIVWDMHLPNKDVTDYFVSLNKTRKDFLEMMTNAVDIVIESKPEFNQTSLPFCFWEEEAGNTPKLKINTSNLILQLEKDGFKKLRLSARDLQKIVVKIKENLIKEVDLSTIRNYVFTTYLDTLPGRISHSFSKDDLRKKLIDGINTYVELGKLDALPVVTIIFSERQKRYIIFLFQ</sequence>
<dbReference type="EMBL" id="LACI01001806">
    <property type="protein sequence ID" value="KJU83642.1"/>
    <property type="molecule type" value="Genomic_DNA"/>
</dbReference>
<organism evidence="2 3">
    <name type="scientific">Candidatus Magnetobacterium bavaricum</name>
    <dbReference type="NCBI Taxonomy" id="29290"/>
    <lineage>
        <taxon>Bacteria</taxon>
        <taxon>Pseudomonadati</taxon>
        <taxon>Nitrospirota</taxon>
        <taxon>Thermodesulfovibrionia</taxon>
        <taxon>Thermodesulfovibrionales</taxon>
        <taxon>Candidatus Magnetobacteriaceae</taxon>
        <taxon>Candidatus Magnetobacterium</taxon>
    </lineage>
</organism>
<feature type="region of interest" description="Disordered" evidence="1">
    <location>
        <begin position="16"/>
        <end position="41"/>
    </location>
</feature>
<accession>A0A0F3GP91</accession>
<protein>
    <recommendedName>
        <fullName evidence="4">Toprim domain-containing protein</fullName>
    </recommendedName>
</protein>
<dbReference type="CDD" id="cd01029">
    <property type="entry name" value="TOPRIM_primases"/>
    <property type="match status" value="1"/>
</dbReference>
<evidence type="ECO:0000256" key="1">
    <source>
        <dbReference type="SAM" id="MobiDB-lite"/>
    </source>
</evidence>
<proteinExistence type="predicted"/>
<reference evidence="2 3" key="1">
    <citation type="submission" date="2015-02" db="EMBL/GenBank/DDBJ databases">
        <title>Single-cell genomics of uncultivated deep-branching MTB reveals a conserved set of magnetosome genes.</title>
        <authorList>
            <person name="Kolinko S."/>
            <person name="Richter M."/>
            <person name="Glockner F.O."/>
            <person name="Brachmann A."/>
            <person name="Schuler D."/>
        </authorList>
    </citation>
    <scope>NUCLEOTIDE SEQUENCE [LARGE SCALE GENOMIC DNA]</scope>
    <source>
        <strain evidence="2">TM-1</strain>
    </source>
</reference>